<dbReference type="CDD" id="cd19165">
    <property type="entry name" value="HemeO"/>
    <property type="match status" value="1"/>
</dbReference>
<gene>
    <name evidence="8" type="ORF">M407DRAFT_86123</name>
</gene>
<dbReference type="GO" id="GO:0046872">
    <property type="term" value="F:metal ion binding"/>
    <property type="evidence" value="ECO:0007669"/>
    <property type="project" value="UniProtKB-KW"/>
</dbReference>
<feature type="non-terminal residue" evidence="8">
    <location>
        <position position="1"/>
    </location>
</feature>
<dbReference type="InterPro" id="IPR002051">
    <property type="entry name" value="Haem_Oase"/>
</dbReference>
<dbReference type="AlphaFoldDB" id="A0A0C3PPD7"/>
<evidence type="ECO:0000256" key="5">
    <source>
        <dbReference type="ARBA" id="ARBA00023002"/>
    </source>
</evidence>
<dbReference type="InterPro" id="IPR018207">
    <property type="entry name" value="Haem_oxygenase_CS"/>
</dbReference>
<evidence type="ECO:0000256" key="7">
    <source>
        <dbReference type="ARBA" id="ARBA00048328"/>
    </source>
</evidence>
<protein>
    <recommendedName>
        <fullName evidence="2">heme oxygenase (biliverdin-producing)</fullName>
        <ecNumber evidence="2">1.14.14.18</ecNumber>
    </recommendedName>
</protein>
<reference evidence="8 9" key="1">
    <citation type="submission" date="2014-04" db="EMBL/GenBank/DDBJ databases">
        <authorList>
            <consortium name="DOE Joint Genome Institute"/>
            <person name="Kuo A."/>
            <person name="Girlanda M."/>
            <person name="Perotto S."/>
            <person name="Kohler A."/>
            <person name="Nagy L.G."/>
            <person name="Floudas D."/>
            <person name="Copeland A."/>
            <person name="Barry K.W."/>
            <person name="Cichocki N."/>
            <person name="Veneault-Fourrey C."/>
            <person name="LaButti K."/>
            <person name="Lindquist E.A."/>
            <person name="Lipzen A."/>
            <person name="Lundell T."/>
            <person name="Morin E."/>
            <person name="Murat C."/>
            <person name="Sun H."/>
            <person name="Tunlid A."/>
            <person name="Henrissat B."/>
            <person name="Grigoriev I.V."/>
            <person name="Hibbett D.S."/>
            <person name="Martin F."/>
            <person name="Nordberg H.P."/>
            <person name="Cantor M.N."/>
            <person name="Hua S.X."/>
        </authorList>
    </citation>
    <scope>NUCLEOTIDE SEQUENCE [LARGE SCALE GENOMIC DNA]</scope>
    <source>
        <strain evidence="8 9">MUT 4182</strain>
    </source>
</reference>
<evidence type="ECO:0000256" key="3">
    <source>
        <dbReference type="ARBA" id="ARBA00022617"/>
    </source>
</evidence>
<dbReference type="InterPro" id="IPR016053">
    <property type="entry name" value="Haem_Oase-like"/>
</dbReference>
<dbReference type="PANTHER" id="PTHR10720:SF0">
    <property type="entry name" value="HEME OXYGENASE"/>
    <property type="match status" value="1"/>
</dbReference>
<keyword evidence="6" id="KW-0408">Iron</keyword>
<evidence type="ECO:0000256" key="2">
    <source>
        <dbReference type="ARBA" id="ARBA00012360"/>
    </source>
</evidence>
<organism evidence="8 9">
    <name type="scientific">Tulasnella calospora MUT 4182</name>
    <dbReference type="NCBI Taxonomy" id="1051891"/>
    <lineage>
        <taxon>Eukaryota</taxon>
        <taxon>Fungi</taxon>
        <taxon>Dikarya</taxon>
        <taxon>Basidiomycota</taxon>
        <taxon>Agaricomycotina</taxon>
        <taxon>Agaricomycetes</taxon>
        <taxon>Cantharellales</taxon>
        <taxon>Tulasnellaceae</taxon>
        <taxon>Tulasnella</taxon>
    </lineage>
</organism>
<keyword evidence="4" id="KW-0479">Metal-binding</keyword>
<evidence type="ECO:0000313" key="8">
    <source>
        <dbReference type="EMBL" id="KIO16345.1"/>
    </source>
</evidence>
<evidence type="ECO:0000313" key="9">
    <source>
        <dbReference type="Proteomes" id="UP000054248"/>
    </source>
</evidence>
<dbReference type="PANTHER" id="PTHR10720">
    <property type="entry name" value="HEME OXYGENASE"/>
    <property type="match status" value="1"/>
</dbReference>
<accession>A0A0C3PPD7</accession>
<keyword evidence="3" id="KW-0349">Heme</keyword>
<dbReference type="STRING" id="1051891.A0A0C3PPD7"/>
<evidence type="ECO:0000256" key="6">
    <source>
        <dbReference type="ARBA" id="ARBA00023004"/>
    </source>
</evidence>
<proteinExistence type="inferred from homology"/>
<dbReference type="Gene3D" id="1.20.910.10">
    <property type="entry name" value="Heme oxygenase-like"/>
    <property type="match status" value="1"/>
</dbReference>
<dbReference type="EMBL" id="KN823591">
    <property type="protein sequence ID" value="KIO16345.1"/>
    <property type="molecule type" value="Genomic_DNA"/>
</dbReference>
<comment type="similarity">
    <text evidence="1">Belongs to the heme oxygenase family.</text>
</comment>
<dbReference type="GO" id="GO:0004392">
    <property type="term" value="F:heme oxygenase (decyclizing) activity"/>
    <property type="evidence" value="ECO:0007669"/>
    <property type="project" value="UniProtKB-EC"/>
</dbReference>
<dbReference type="Proteomes" id="UP000054248">
    <property type="component" value="Unassembled WGS sequence"/>
</dbReference>
<dbReference type="EC" id="1.14.14.18" evidence="2"/>
<name>A0A0C3PPD7_9AGAM</name>
<dbReference type="InterPro" id="IPR016084">
    <property type="entry name" value="Haem_Oase-like_multi-hlx"/>
</dbReference>
<dbReference type="SUPFAM" id="SSF48613">
    <property type="entry name" value="Heme oxygenase-like"/>
    <property type="match status" value="1"/>
</dbReference>
<dbReference type="HOGENOM" id="CLU_1047921_0_0_1"/>
<dbReference type="GO" id="GO:0006788">
    <property type="term" value="P:heme oxidation"/>
    <property type="evidence" value="ECO:0007669"/>
    <property type="project" value="InterPro"/>
</dbReference>
<evidence type="ECO:0000256" key="4">
    <source>
        <dbReference type="ARBA" id="ARBA00022723"/>
    </source>
</evidence>
<dbReference type="PROSITE" id="PS00593">
    <property type="entry name" value="HEME_OXYGENASE"/>
    <property type="match status" value="1"/>
</dbReference>
<reference evidence="9" key="2">
    <citation type="submission" date="2015-01" db="EMBL/GenBank/DDBJ databases">
        <title>Evolutionary Origins and Diversification of the Mycorrhizal Mutualists.</title>
        <authorList>
            <consortium name="DOE Joint Genome Institute"/>
            <consortium name="Mycorrhizal Genomics Consortium"/>
            <person name="Kohler A."/>
            <person name="Kuo A."/>
            <person name="Nagy L.G."/>
            <person name="Floudas D."/>
            <person name="Copeland A."/>
            <person name="Barry K.W."/>
            <person name="Cichocki N."/>
            <person name="Veneault-Fourrey C."/>
            <person name="LaButti K."/>
            <person name="Lindquist E.A."/>
            <person name="Lipzen A."/>
            <person name="Lundell T."/>
            <person name="Morin E."/>
            <person name="Murat C."/>
            <person name="Riley R."/>
            <person name="Ohm R."/>
            <person name="Sun H."/>
            <person name="Tunlid A."/>
            <person name="Henrissat B."/>
            <person name="Grigoriev I.V."/>
            <person name="Hibbett D.S."/>
            <person name="Martin F."/>
        </authorList>
    </citation>
    <scope>NUCLEOTIDE SEQUENCE [LARGE SCALE GENOMIC DNA]</scope>
    <source>
        <strain evidence="9">MUT 4182</strain>
    </source>
</reference>
<evidence type="ECO:0000256" key="1">
    <source>
        <dbReference type="ARBA" id="ARBA00006134"/>
    </source>
</evidence>
<comment type="catalytic activity">
    <reaction evidence="7">
        <text>heme b + 3 reduced [NADPH--hemoprotein reductase] + 3 O2 = biliverdin IXalpha + CO + Fe(2+) + 3 oxidized [NADPH--hemoprotein reductase] + 3 H2O + H(+)</text>
        <dbReference type="Rhea" id="RHEA:21764"/>
        <dbReference type="Rhea" id="RHEA-COMP:11964"/>
        <dbReference type="Rhea" id="RHEA-COMP:11965"/>
        <dbReference type="ChEBI" id="CHEBI:15377"/>
        <dbReference type="ChEBI" id="CHEBI:15378"/>
        <dbReference type="ChEBI" id="CHEBI:15379"/>
        <dbReference type="ChEBI" id="CHEBI:17245"/>
        <dbReference type="ChEBI" id="CHEBI:29033"/>
        <dbReference type="ChEBI" id="CHEBI:57618"/>
        <dbReference type="ChEBI" id="CHEBI:57991"/>
        <dbReference type="ChEBI" id="CHEBI:58210"/>
        <dbReference type="ChEBI" id="CHEBI:60344"/>
        <dbReference type="EC" id="1.14.14.18"/>
    </reaction>
</comment>
<keyword evidence="5" id="KW-0560">Oxidoreductase</keyword>
<dbReference type="OrthoDB" id="652091at2759"/>
<dbReference type="Pfam" id="PF01126">
    <property type="entry name" value="Heme_oxygenase"/>
    <property type="match status" value="1"/>
</dbReference>
<sequence>KFLFILWHLYDTLETALDTHASHPAIAPIYNPTILRRTDSLSADIAFFLGANSSHPAVWQQHPQYESFLPFPPPVQAYLSHITSIASSPTEVPRLVAHAYVRYLGDLSGGQFIKRIVSKAYHLEDGEGTSFFEFARLGGPAGGDHAASGDIIKLKQWFRDGMDAGVRDDAEKRAIVEEANLVFKYNENLFELLNVPEGEGDHHQKIRVPGARCPRQVVGSGKDSLVRLVEWARGELSIRASVIPVSVVLVGLSYLALRGLKAIQFL</sequence>
<keyword evidence="9" id="KW-1185">Reference proteome</keyword>